<evidence type="ECO:0000313" key="2">
    <source>
        <dbReference type="EMBL" id="TXD75590.1"/>
    </source>
</evidence>
<organism evidence="1 3">
    <name type="scientific">Algoriphagus ratkowskyi</name>
    <dbReference type="NCBI Taxonomy" id="57028"/>
    <lineage>
        <taxon>Bacteria</taxon>
        <taxon>Pseudomonadati</taxon>
        <taxon>Bacteroidota</taxon>
        <taxon>Cytophagia</taxon>
        <taxon>Cytophagales</taxon>
        <taxon>Cyclobacteriaceae</taxon>
        <taxon>Algoriphagus</taxon>
    </lineage>
</organism>
<dbReference type="PROSITE" id="PS51257">
    <property type="entry name" value="PROKAR_LIPOPROTEIN"/>
    <property type="match status" value="1"/>
</dbReference>
<proteinExistence type="predicted"/>
<dbReference type="AlphaFoldDB" id="A0A2W7SH77"/>
<dbReference type="EMBL" id="QKZU01000025">
    <property type="protein sequence ID" value="PZX50082.1"/>
    <property type="molecule type" value="Genomic_DNA"/>
</dbReference>
<dbReference type="OrthoDB" id="794403at2"/>
<dbReference type="RefSeq" id="WP_086503259.1">
    <property type="nucleotide sequence ID" value="NZ_MSSV01000031.1"/>
</dbReference>
<accession>A0A2W7SH77</accession>
<evidence type="ECO:0000313" key="3">
    <source>
        <dbReference type="Proteomes" id="UP000249115"/>
    </source>
</evidence>
<reference evidence="1 3" key="1">
    <citation type="submission" date="2018-06" db="EMBL/GenBank/DDBJ databases">
        <title>Genomic Encyclopedia of Archaeal and Bacterial Type Strains, Phase II (KMG-II): from individual species to whole genera.</title>
        <authorList>
            <person name="Goeker M."/>
        </authorList>
    </citation>
    <scope>NUCLEOTIDE SEQUENCE [LARGE SCALE GENOMIC DNA]</scope>
    <source>
        <strain evidence="1 3">DSM 22686</strain>
    </source>
</reference>
<gene>
    <name evidence="2" type="ORF">ESW18_20080</name>
    <name evidence="1" type="ORF">LV84_04097</name>
</gene>
<dbReference type="EMBL" id="VORV01000023">
    <property type="protein sequence ID" value="TXD75590.1"/>
    <property type="molecule type" value="Genomic_DNA"/>
</dbReference>
<dbReference type="Proteomes" id="UP000321927">
    <property type="component" value="Unassembled WGS sequence"/>
</dbReference>
<keyword evidence="4" id="KW-1185">Reference proteome</keyword>
<comment type="caution">
    <text evidence="1">The sequence shown here is derived from an EMBL/GenBank/DDBJ whole genome shotgun (WGS) entry which is preliminary data.</text>
</comment>
<name>A0A2W7SH77_9BACT</name>
<protein>
    <submittedName>
        <fullName evidence="1">Uncharacterized protein</fullName>
    </submittedName>
</protein>
<dbReference type="Proteomes" id="UP000249115">
    <property type="component" value="Unassembled WGS sequence"/>
</dbReference>
<evidence type="ECO:0000313" key="4">
    <source>
        <dbReference type="Proteomes" id="UP000321927"/>
    </source>
</evidence>
<evidence type="ECO:0000313" key="1">
    <source>
        <dbReference type="EMBL" id="PZX50082.1"/>
    </source>
</evidence>
<reference evidence="2 4" key="2">
    <citation type="submission" date="2019-08" db="EMBL/GenBank/DDBJ databases">
        <title>Genome of Algoriphagus ratkowskyi IC026.</title>
        <authorList>
            <person name="Bowman J.P."/>
        </authorList>
    </citation>
    <scope>NUCLEOTIDE SEQUENCE [LARGE SCALE GENOMIC DNA]</scope>
    <source>
        <strain evidence="2 4">IC026</strain>
    </source>
</reference>
<sequence length="251" mass="27517">MKKQLIFFSILLFFYSCKSPKEESIETKEDLKSQALASCYKMEGNAGIIAFQIEHAANPITGKLIYSLSGKDRNQGSFSGLLIGDKLTGTYTFHSEGIESTRESIFLLKDGMLIEGFGEIETKGNAAKFKVPESLTFDGSITLTTTDCELLAASCIVDFGRIKSSLTGDCIEPSKLEIKLNPLKDGATTQGSPVYILFNEDKSQAEIFFVSTMTTEVIKKTNEGNWAGSDYKLISWKGYVLQRNGIAVFGG</sequence>